<evidence type="ECO:0000313" key="2">
    <source>
        <dbReference type="WBParaSite" id="PgR092_g015_t03"/>
    </source>
</evidence>
<name>A0A915C5X1_PARUN</name>
<accession>A0A915C5X1</accession>
<protein>
    <submittedName>
        <fullName evidence="2">PH domain-containing protein</fullName>
    </submittedName>
</protein>
<keyword evidence="1" id="KW-1185">Reference proteome</keyword>
<evidence type="ECO:0000313" key="1">
    <source>
        <dbReference type="Proteomes" id="UP000887569"/>
    </source>
</evidence>
<dbReference type="AlphaFoldDB" id="A0A915C5X1"/>
<dbReference type="WBParaSite" id="PgR092_g015_t03">
    <property type="protein sequence ID" value="PgR092_g015_t03"/>
    <property type="gene ID" value="PgR092_g015"/>
</dbReference>
<dbReference type="Proteomes" id="UP000887569">
    <property type="component" value="Unplaced"/>
</dbReference>
<organism evidence="1 2">
    <name type="scientific">Parascaris univalens</name>
    <name type="common">Nematode worm</name>
    <dbReference type="NCBI Taxonomy" id="6257"/>
    <lineage>
        <taxon>Eukaryota</taxon>
        <taxon>Metazoa</taxon>
        <taxon>Ecdysozoa</taxon>
        <taxon>Nematoda</taxon>
        <taxon>Chromadorea</taxon>
        <taxon>Rhabditida</taxon>
        <taxon>Spirurina</taxon>
        <taxon>Ascaridomorpha</taxon>
        <taxon>Ascaridoidea</taxon>
        <taxon>Ascarididae</taxon>
        <taxon>Parascaris</taxon>
    </lineage>
</organism>
<sequence length="61" mass="6998">MRWEDRTRVSCVLPSSRALAEIELTRLVVKAYSHLVNCEVISARKVHYLCTNARGTISRTH</sequence>
<reference evidence="2" key="1">
    <citation type="submission" date="2022-11" db="UniProtKB">
        <authorList>
            <consortium name="WormBaseParasite"/>
        </authorList>
    </citation>
    <scope>IDENTIFICATION</scope>
</reference>
<proteinExistence type="predicted"/>